<comment type="caution">
    <text evidence="5">The sequence shown here is derived from an EMBL/GenBank/DDBJ whole genome shotgun (WGS) entry which is preliminary data.</text>
</comment>
<dbReference type="PANTHER" id="PTHR21599">
    <property type="entry name" value="GLYCERATE KINASE"/>
    <property type="match status" value="1"/>
</dbReference>
<evidence type="ECO:0000256" key="2">
    <source>
        <dbReference type="ARBA" id="ARBA00022679"/>
    </source>
</evidence>
<dbReference type="NCBIfam" id="TIGR00045">
    <property type="entry name" value="glycerate kinase"/>
    <property type="match status" value="1"/>
</dbReference>
<organism evidence="5 6">
    <name type="scientific">Candidatus Limivivens intestinipullorum</name>
    <dbReference type="NCBI Taxonomy" id="2840858"/>
    <lineage>
        <taxon>Bacteria</taxon>
        <taxon>Bacillati</taxon>
        <taxon>Bacillota</taxon>
        <taxon>Clostridia</taxon>
        <taxon>Lachnospirales</taxon>
        <taxon>Lachnospiraceae</taxon>
        <taxon>Lachnospiraceae incertae sedis</taxon>
        <taxon>Candidatus Limivivens</taxon>
    </lineage>
</organism>
<dbReference type="PIRSF" id="PIRSF006078">
    <property type="entry name" value="GlxK"/>
    <property type="match status" value="1"/>
</dbReference>
<accession>A0A9D1JK18</accession>
<reference evidence="5" key="1">
    <citation type="submission" date="2020-10" db="EMBL/GenBank/DDBJ databases">
        <authorList>
            <person name="Gilroy R."/>
        </authorList>
    </citation>
    <scope>NUCLEOTIDE SEQUENCE</scope>
    <source>
        <strain evidence="5">CHK190-19873</strain>
    </source>
</reference>
<dbReference type="Gene3D" id="3.90.1510.10">
    <property type="entry name" value="Glycerate kinase, domain 2"/>
    <property type="match status" value="1"/>
</dbReference>
<dbReference type="Proteomes" id="UP000823935">
    <property type="component" value="Unassembled WGS sequence"/>
</dbReference>
<sequence>MKIVIAMDSFKGSLTSTEAGEAVRDGIRRADPDACVSVFPLADGGEGTVDALIFGLKGERKQVTVTGPVGDPVSCSYGLVREKGLAVIEMAGAAGLPLVPESARNPLLATTYGVGEVILDAIREGCRRFLVGIGGSATNDGGAGMLQALGFSLLDEEGRPIPGGAAGLAKISSVGAGQAEPKLQECAFRIACDVKNPLCGPDGASAVYGPQKGADPDMVRKLDENLARFAKVTKAWNPQADDACPGAGAAGGLGFGFLAYLNASLESGIGIVLDELGLDEAVSQGDLVITGEGRLDEQTCMGKAPAGVAALGRKYKKPVIAFAGCVTKGASRLNDAGIAAFFPILRGACSLEDAMKKENAAENLRDTAEQAMRLYLAGKGGW</sequence>
<dbReference type="InterPro" id="IPR018193">
    <property type="entry name" value="Glyc_kinase_flavodox-like_fold"/>
</dbReference>
<dbReference type="Gene3D" id="3.40.50.10350">
    <property type="entry name" value="Glycerate kinase, domain 1"/>
    <property type="match status" value="1"/>
</dbReference>
<name>A0A9D1JK18_9FIRM</name>
<dbReference type="EMBL" id="DVIQ01000052">
    <property type="protein sequence ID" value="HIS31700.1"/>
    <property type="molecule type" value="Genomic_DNA"/>
</dbReference>
<dbReference type="InterPro" id="IPR018197">
    <property type="entry name" value="Glycerate_kinase_RE-like"/>
</dbReference>
<evidence type="ECO:0000313" key="5">
    <source>
        <dbReference type="EMBL" id="HIS31700.1"/>
    </source>
</evidence>
<evidence type="ECO:0000313" key="6">
    <source>
        <dbReference type="Proteomes" id="UP000823935"/>
    </source>
</evidence>
<reference evidence="5" key="2">
    <citation type="journal article" date="2021" name="PeerJ">
        <title>Extensive microbial diversity within the chicken gut microbiome revealed by metagenomics and culture.</title>
        <authorList>
            <person name="Gilroy R."/>
            <person name="Ravi A."/>
            <person name="Getino M."/>
            <person name="Pursley I."/>
            <person name="Horton D.L."/>
            <person name="Alikhan N.F."/>
            <person name="Baker D."/>
            <person name="Gharbi K."/>
            <person name="Hall N."/>
            <person name="Watson M."/>
            <person name="Adriaenssens E.M."/>
            <person name="Foster-Nyarko E."/>
            <person name="Jarju S."/>
            <person name="Secka A."/>
            <person name="Antonio M."/>
            <person name="Oren A."/>
            <person name="Chaudhuri R.R."/>
            <person name="La Ragione R."/>
            <person name="Hildebrand F."/>
            <person name="Pallen M.J."/>
        </authorList>
    </citation>
    <scope>NUCLEOTIDE SEQUENCE</scope>
    <source>
        <strain evidence="5">CHK190-19873</strain>
    </source>
</reference>
<keyword evidence="3 4" id="KW-0418">Kinase</keyword>
<dbReference type="AlphaFoldDB" id="A0A9D1JK18"/>
<proteinExistence type="inferred from homology"/>
<evidence type="ECO:0000256" key="1">
    <source>
        <dbReference type="ARBA" id="ARBA00006284"/>
    </source>
</evidence>
<evidence type="ECO:0000256" key="4">
    <source>
        <dbReference type="PIRNR" id="PIRNR006078"/>
    </source>
</evidence>
<dbReference type="InterPro" id="IPR004381">
    <property type="entry name" value="Glycerate_kinase"/>
</dbReference>
<comment type="similarity">
    <text evidence="1 4">Belongs to the glycerate kinase type-1 family.</text>
</comment>
<dbReference type="InterPro" id="IPR036129">
    <property type="entry name" value="Glycerate_kinase_sf"/>
</dbReference>
<dbReference type="GO" id="GO:0031388">
    <property type="term" value="P:organic acid phosphorylation"/>
    <property type="evidence" value="ECO:0007669"/>
    <property type="project" value="UniProtKB-UniRule"/>
</dbReference>
<gene>
    <name evidence="5" type="ORF">IAB44_09180</name>
</gene>
<dbReference type="GO" id="GO:0008887">
    <property type="term" value="F:glycerate kinase activity"/>
    <property type="evidence" value="ECO:0007669"/>
    <property type="project" value="UniProtKB-UniRule"/>
</dbReference>
<dbReference type="SUPFAM" id="SSF110738">
    <property type="entry name" value="Glycerate kinase I"/>
    <property type="match status" value="1"/>
</dbReference>
<dbReference type="PANTHER" id="PTHR21599:SF0">
    <property type="entry name" value="GLYCERATE KINASE"/>
    <property type="match status" value="1"/>
</dbReference>
<protein>
    <submittedName>
        <fullName evidence="5">Glycerate kinase</fullName>
    </submittedName>
</protein>
<keyword evidence="2 4" id="KW-0808">Transferase</keyword>
<evidence type="ECO:0000256" key="3">
    <source>
        <dbReference type="ARBA" id="ARBA00022777"/>
    </source>
</evidence>
<dbReference type="Pfam" id="PF02595">
    <property type="entry name" value="Gly_kinase"/>
    <property type="match status" value="1"/>
</dbReference>